<dbReference type="EMBL" id="JAADJZ010000004">
    <property type="protein sequence ID" value="KAF2876048.1"/>
    <property type="molecule type" value="Genomic_DNA"/>
</dbReference>
<name>A0A7C8ICF5_9PLEO</name>
<proteinExistence type="predicted"/>
<sequence>MLSTPLYIGLTPDYCLSCKQRVYDFHSGDPEAFATSPLYMMIGCCDNLVCQNCLTEALFWAREKRTRDAAAGIPLKVEEERMVCPWCRQSAGFEIPDGIRGVRIGEDVIASTQVRDLRRKAEVWENPIVVEHAEAVHLLQVLGHRLDGATDADCPCLLTSPGIGLHWHAPLLAILSYAFDVSRAPSAARTLITPAALQAKLLQTLDEELVSAVAPQSLMQLNPAIKHRAQQTDEMVEKQRVLYSEEIVGNLVALLAWRHMERLKCEDDDE</sequence>
<protein>
    <submittedName>
        <fullName evidence="1">Uncharacterized protein</fullName>
    </submittedName>
</protein>
<dbReference type="AlphaFoldDB" id="A0A7C8ICF5"/>
<reference evidence="1 2" key="1">
    <citation type="submission" date="2020-01" db="EMBL/GenBank/DDBJ databases">
        <authorList>
            <consortium name="DOE Joint Genome Institute"/>
            <person name="Haridas S."/>
            <person name="Albert R."/>
            <person name="Binder M."/>
            <person name="Bloem J."/>
            <person name="Labutti K."/>
            <person name="Salamov A."/>
            <person name="Andreopoulos B."/>
            <person name="Baker S.E."/>
            <person name="Barry K."/>
            <person name="Bills G."/>
            <person name="Bluhm B.H."/>
            <person name="Cannon C."/>
            <person name="Castanera R."/>
            <person name="Culley D.E."/>
            <person name="Daum C."/>
            <person name="Ezra D."/>
            <person name="Gonzalez J.B."/>
            <person name="Henrissat B."/>
            <person name="Kuo A."/>
            <person name="Liang C."/>
            <person name="Lipzen A."/>
            <person name="Lutzoni F."/>
            <person name="Magnuson J."/>
            <person name="Mondo S."/>
            <person name="Nolan M."/>
            <person name="Ohm R."/>
            <person name="Pangilinan J."/>
            <person name="Park H.-J.H."/>
            <person name="Ramirez L."/>
            <person name="Alfaro M."/>
            <person name="Sun H."/>
            <person name="Tritt A."/>
            <person name="Yoshinaga Y."/>
            <person name="Zwiers L.-H.L."/>
            <person name="Turgeon B.G."/>
            <person name="Goodwin S.B."/>
            <person name="Spatafora J.W."/>
            <person name="Crous P.W."/>
            <person name="Grigoriev I.V."/>
        </authorList>
    </citation>
    <scope>NUCLEOTIDE SEQUENCE [LARGE SCALE GENOMIC DNA]</scope>
    <source>
        <strain evidence="1 2">CBS 611.86</strain>
    </source>
</reference>
<evidence type="ECO:0000313" key="2">
    <source>
        <dbReference type="Proteomes" id="UP000481861"/>
    </source>
</evidence>
<accession>A0A7C8ICF5</accession>
<comment type="caution">
    <text evidence="1">The sequence shown here is derived from an EMBL/GenBank/DDBJ whole genome shotgun (WGS) entry which is preliminary data.</text>
</comment>
<dbReference type="Proteomes" id="UP000481861">
    <property type="component" value="Unassembled WGS sequence"/>
</dbReference>
<evidence type="ECO:0000313" key="1">
    <source>
        <dbReference type="EMBL" id="KAF2876048.1"/>
    </source>
</evidence>
<organism evidence="1 2">
    <name type="scientific">Massariosphaeria phaeospora</name>
    <dbReference type="NCBI Taxonomy" id="100035"/>
    <lineage>
        <taxon>Eukaryota</taxon>
        <taxon>Fungi</taxon>
        <taxon>Dikarya</taxon>
        <taxon>Ascomycota</taxon>
        <taxon>Pezizomycotina</taxon>
        <taxon>Dothideomycetes</taxon>
        <taxon>Pleosporomycetidae</taxon>
        <taxon>Pleosporales</taxon>
        <taxon>Pleosporales incertae sedis</taxon>
        <taxon>Massariosphaeria</taxon>
    </lineage>
</organism>
<gene>
    <name evidence="1" type="ORF">BDV95DRAFT_563296</name>
</gene>
<keyword evidence="2" id="KW-1185">Reference proteome</keyword>